<protein>
    <recommendedName>
        <fullName evidence="2">Peptidase M1 membrane alanine aminopeptidase domain-containing protein</fullName>
    </recommendedName>
</protein>
<dbReference type="Pfam" id="PF01433">
    <property type="entry name" value="Peptidase_M1"/>
    <property type="match status" value="1"/>
</dbReference>
<dbReference type="PANTHER" id="PTHR45726:SF3">
    <property type="entry name" value="LEUKOTRIENE A-4 HYDROLASE"/>
    <property type="match status" value="1"/>
</dbReference>
<dbReference type="InterPro" id="IPR014782">
    <property type="entry name" value="Peptidase_M1_dom"/>
</dbReference>
<accession>A0A238W7Z9</accession>
<keyword evidence="4" id="KW-1185">Reference proteome</keyword>
<dbReference type="Gene3D" id="1.10.390.10">
    <property type="entry name" value="Neutral Protease Domain 2"/>
    <property type="match status" value="1"/>
</dbReference>
<reference evidence="4" key="1">
    <citation type="submission" date="2017-06" db="EMBL/GenBank/DDBJ databases">
        <authorList>
            <person name="Varghese N."/>
            <person name="Submissions S."/>
        </authorList>
    </citation>
    <scope>NUCLEOTIDE SEQUENCE [LARGE SCALE GENOMIC DNA]</scope>
    <source>
        <strain evidence="4">DSM 28041</strain>
    </source>
</reference>
<feature type="domain" description="Peptidase M1 membrane alanine aminopeptidase" evidence="2">
    <location>
        <begin position="358"/>
        <end position="522"/>
    </location>
</feature>
<dbReference type="GO" id="GO:0008237">
    <property type="term" value="F:metallopeptidase activity"/>
    <property type="evidence" value="ECO:0007669"/>
    <property type="project" value="InterPro"/>
</dbReference>
<dbReference type="AlphaFoldDB" id="A0A238W7Z9"/>
<dbReference type="SUPFAM" id="SSF55486">
    <property type="entry name" value="Metalloproteases ('zincins'), catalytic domain"/>
    <property type="match status" value="1"/>
</dbReference>
<evidence type="ECO:0000256" key="1">
    <source>
        <dbReference type="SAM" id="SignalP"/>
    </source>
</evidence>
<evidence type="ECO:0000313" key="3">
    <source>
        <dbReference type="EMBL" id="SNR41809.1"/>
    </source>
</evidence>
<name>A0A238W7Z9_9BACT</name>
<dbReference type="RefSeq" id="WP_143437006.1">
    <property type="nucleotide sequence ID" value="NZ_FZNS01000002.1"/>
</dbReference>
<sequence>MKTAILTAWLALMSISAMAQAGLPAGRWQQEVNYSIDVTLNDQQHTLTGQEELTYTNRSPETLPYLWFHLWPNAYRDNSTAFARQQLRNGSREFHFATAEQRGFIDNLDFKVNGQPAYLEYDATSPDMAKLVLPQPLTPGTSITITTPFRVKIPDSFSRFGHVDQSYQITQWYPKPAVFDQKGWHQMPYLDQGEFYSEFGSFDVRITLPANYTVGATGVLQNPDEQQRLDQLAAATALKKTDKDFGEDLSFPASVAESKTLRYVQDRVHDFAWFADKRFNVLKSGMTLPSGRQVTSWVMFTNKEAEKWIKGLQDVNDALTYYSQWVGEYPYASATAVDGALSAGSGMEYPMVTVTMPSAIVHEVGHNWFYGILASNERDYPWMDEGVNSYIENRIEKRDNPNAGQFEGLTKSPQLASLLGIDGLPPAALEQIPYQALASRGLDQPVSGPTSAEYSSLNYNFVVYSKTASLLRYLAAYVEQEKFDEAMHAYYQRWQFRHPYPADMQAVFEEVTGQPLGWFFKQMLTAQTRYAAAVSDLLVEGQLVKVLIRNDSQAPFAVPVATLDAQGKVLETQWTPVFGASEDDETDEVQLNFRREGVASVVIDPAYLTPQLNRRDDRMSIEGAFRTWEPLRLRPLGSVERWDRNTISWLPVMGANTSDKFMLGAAFYNNALAPKRLNFLAMPMYSFNQKEVNGIGKLSLNVLPGALGRQLTTSVLVQHFERYRKIEPSITLLLPHAAFTGPQHLIRLATTDVRDQDQDRTSNIQTLEYQVQHGNAMQRWAAHVELNRLTPNSSDDNPSSEATLLRATATYARYYSPKKQVRVRLFGGRFLQSGYSEFFLGLSGSPDYRRQTAFLDRQQISDAFTAQTHQTDDRDGAFKGFVPARSQRWLSTLNLEADLPVTRLAIFADLGATKEFTTLYANRGTQRLYYDAGLVVPVAGKFLRFYLPVVGSQYQDGLPTSRKDFTDRIRFVLNLDQLNPFKLLDDQLAQ</sequence>
<dbReference type="Proteomes" id="UP000198310">
    <property type="component" value="Unassembled WGS sequence"/>
</dbReference>
<dbReference type="EMBL" id="FZNS01000002">
    <property type="protein sequence ID" value="SNR41809.1"/>
    <property type="molecule type" value="Genomic_DNA"/>
</dbReference>
<proteinExistence type="predicted"/>
<gene>
    <name evidence="3" type="ORF">SAMN06269173_102249</name>
</gene>
<dbReference type="PANTHER" id="PTHR45726">
    <property type="entry name" value="LEUKOTRIENE A-4 HYDROLASE"/>
    <property type="match status" value="1"/>
</dbReference>
<organism evidence="3 4">
    <name type="scientific">Hymenobacter mucosus</name>
    <dbReference type="NCBI Taxonomy" id="1411120"/>
    <lineage>
        <taxon>Bacteria</taxon>
        <taxon>Pseudomonadati</taxon>
        <taxon>Bacteroidota</taxon>
        <taxon>Cytophagia</taxon>
        <taxon>Cytophagales</taxon>
        <taxon>Hymenobacteraceae</taxon>
        <taxon>Hymenobacter</taxon>
    </lineage>
</organism>
<feature type="chain" id="PRO_5012602053" description="Peptidase M1 membrane alanine aminopeptidase domain-containing protein" evidence="1">
    <location>
        <begin position="20"/>
        <end position="990"/>
    </location>
</feature>
<dbReference type="InterPro" id="IPR027268">
    <property type="entry name" value="Peptidase_M4/M1_CTD_sf"/>
</dbReference>
<feature type="signal peptide" evidence="1">
    <location>
        <begin position="1"/>
        <end position="19"/>
    </location>
</feature>
<dbReference type="InterPro" id="IPR034015">
    <property type="entry name" value="M1_LTA4H"/>
</dbReference>
<evidence type="ECO:0000313" key="4">
    <source>
        <dbReference type="Proteomes" id="UP000198310"/>
    </source>
</evidence>
<evidence type="ECO:0000259" key="2">
    <source>
        <dbReference type="Pfam" id="PF01433"/>
    </source>
</evidence>
<dbReference type="CDD" id="cd09604">
    <property type="entry name" value="M1_APN_like"/>
    <property type="match status" value="1"/>
</dbReference>
<dbReference type="GO" id="GO:0008270">
    <property type="term" value="F:zinc ion binding"/>
    <property type="evidence" value="ECO:0007669"/>
    <property type="project" value="InterPro"/>
</dbReference>
<keyword evidence="1" id="KW-0732">Signal</keyword>